<dbReference type="AlphaFoldDB" id="A0A9N9YZL1"/>
<feature type="region of interest" description="Disordered" evidence="1">
    <location>
        <begin position="222"/>
        <end position="301"/>
    </location>
</feature>
<protein>
    <submittedName>
        <fullName evidence="2">Uncharacterized protein</fullName>
    </submittedName>
</protein>
<evidence type="ECO:0000313" key="2">
    <source>
        <dbReference type="EMBL" id="CAH0046340.1"/>
    </source>
</evidence>
<evidence type="ECO:0000313" key="3">
    <source>
        <dbReference type="Proteomes" id="UP000775872"/>
    </source>
</evidence>
<dbReference type="Proteomes" id="UP000775872">
    <property type="component" value="Unassembled WGS sequence"/>
</dbReference>
<sequence>MNGYHKDDKLTLEVGLDAVPLVVSIQEVKHTEQGPTILDVTSEASPGAELVPASFKLKIFDRRYAHELRKQLQTGTWNADKDHILLRDAMTGSVDTFLTEWSRDAKIPYSPTSIEANNREAIIWELMRRQYHSELAMHQVLQVREKKTDPELLETATLRTGTTMDFVLGLMYTSNQYFNVSCLLVREVKGAKPFSSYPTLPLKQDYNLGLSVFNDAGTGFRAEIPEPSQIEEDSVSGSEKTIAGDKTISEEGTTSDNVGEPTPSEPAAVGRSVATRRHVSEYASVPMESREIKLGTGETFP</sequence>
<reference evidence="3" key="1">
    <citation type="submission" date="2019-06" db="EMBL/GenBank/DDBJ databases">
        <authorList>
            <person name="Broberg M."/>
        </authorList>
    </citation>
    <scope>NUCLEOTIDE SEQUENCE [LARGE SCALE GENOMIC DNA]</scope>
</reference>
<organism evidence="2 3">
    <name type="scientific">Clonostachys solani</name>
    <dbReference type="NCBI Taxonomy" id="160281"/>
    <lineage>
        <taxon>Eukaryota</taxon>
        <taxon>Fungi</taxon>
        <taxon>Dikarya</taxon>
        <taxon>Ascomycota</taxon>
        <taxon>Pezizomycotina</taxon>
        <taxon>Sordariomycetes</taxon>
        <taxon>Hypocreomycetidae</taxon>
        <taxon>Hypocreales</taxon>
        <taxon>Bionectriaceae</taxon>
        <taxon>Clonostachys</taxon>
    </lineage>
</organism>
<dbReference type="EMBL" id="CABFOC020000014">
    <property type="protein sequence ID" value="CAH0046340.1"/>
    <property type="molecule type" value="Genomic_DNA"/>
</dbReference>
<keyword evidence="3" id="KW-1185">Reference proteome</keyword>
<reference evidence="2 3" key="2">
    <citation type="submission" date="2021-10" db="EMBL/GenBank/DDBJ databases">
        <authorList>
            <person name="Piombo E."/>
        </authorList>
    </citation>
    <scope>NUCLEOTIDE SEQUENCE [LARGE SCALE GENOMIC DNA]</scope>
</reference>
<name>A0A9N9YZL1_9HYPO</name>
<evidence type="ECO:0000256" key="1">
    <source>
        <dbReference type="SAM" id="MobiDB-lite"/>
    </source>
</evidence>
<proteinExistence type="predicted"/>
<dbReference type="OrthoDB" id="5134445at2759"/>
<gene>
    <name evidence="2" type="ORF">CSOL1703_00012074</name>
</gene>
<accession>A0A9N9YZL1</accession>
<comment type="caution">
    <text evidence="2">The sequence shown here is derived from an EMBL/GenBank/DDBJ whole genome shotgun (WGS) entry which is preliminary data.</text>
</comment>